<dbReference type="Proteomes" id="UP000001823">
    <property type="component" value="Chromosome"/>
</dbReference>
<evidence type="ECO:0000313" key="3">
    <source>
        <dbReference type="Proteomes" id="UP000001823"/>
    </source>
</evidence>
<dbReference type="eggNOG" id="ENOG5032JXG">
    <property type="taxonomic scope" value="Bacteria"/>
</dbReference>
<feature type="compositionally biased region" description="Basic residues" evidence="1">
    <location>
        <begin position="1"/>
        <end position="12"/>
    </location>
</feature>
<keyword evidence="3" id="KW-1185">Reference proteome</keyword>
<evidence type="ECO:0000313" key="2">
    <source>
        <dbReference type="EMBL" id="ABG84263.1"/>
    </source>
</evidence>
<reference evidence="2 3" key="1">
    <citation type="journal article" date="2006" name="Genome Res.">
        <title>Skewed genomic variability in strains of the toxigenic bacterial pathogen, Clostridium perfringens.</title>
        <authorList>
            <person name="Myers G.S."/>
            <person name="Rasko D.A."/>
            <person name="Cheung J.K."/>
            <person name="Ravel J."/>
            <person name="Seshadri R."/>
            <person name="Deboy R.T."/>
            <person name="Ren Q."/>
            <person name="Varga J."/>
            <person name="Awad M.M."/>
            <person name="Brinkac L.M."/>
            <person name="Daugherty S.C."/>
            <person name="Haft D.H."/>
            <person name="Dodson R.J."/>
            <person name="Madupu R."/>
            <person name="Nelson W.C."/>
            <person name="Rosovitz M.J."/>
            <person name="Sullivan S.A."/>
            <person name="Khouri H."/>
            <person name="Dimitrov G.I."/>
            <person name="Watkins K.L."/>
            <person name="Mulligan S."/>
            <person name="Benton J."/>
            <person name="Radune D."/>
            <person name="Fisher D.J."/>
            <person name="Atkins H.S."/>
            <person name="Hiscox T."/>
            <person name="Jost B.H."/>
            <person name="Billington S.J."/>
            <person name="Songer J.G."/>
            <person name="McClane B.A."/>
            <person name="Titball R.W."/>
            <person name="Rood J.I."/>
            <person name="Melville S.B."/>
            <person name="Paulsen I.T."/>
        </authorList>
    </citation>
    <scope>NUCLEOTIDE SEQUENCE [LARGE SCALE GENOMIC DNA]</scope>
    <source>
        <strain evidence="3">ATCC 13124 / DSM 756 / JCM 1290 / NCIMB 6125 / NCTC 8237 / S 107 / Type A</strain>
    </source>
</reference>
<sequence length="50" mass="5736">MGNKNRNSKKKMASLGLRKDENGDYKYIDPNDTTSEFVPVRNHGRKSSHN</sequence>
<protein>
    <submittedName>
        <fullName evidence="2">Uncharacterized protein</fullName>
    </submittedName>
</protein>
<feature type="compositionally biased region" description="Basic and acidic residues" evidence="1">
    <location>
        <begin position="17"/>
        <end position="29"/>
    </location>
</feature>
<dbReference type="PaxDb" id="195103-CPF_1488"/>
<dbReference type="GeneID" id="93002188"/>
<accession>A0A0H2YUJ3</accession>
<feature type="region of interest" description="Disordered" evidence="1">
    <location>
        <begin position="1"/>
        <end position="50"/>
    </location>
</feature>
<dbReference type="AlphaFoldDB" id="A0A0H2YUJ3"/>
<dbReference type="EMBL" id="CP000246">
    <property type="protein sequence ID" value="ABG84263.1"/>
    <property type="molecule type" value="Genomic_DNA"/>
</dbReference>
<dbReference type="HOGENOM" id="CLU_213724_0_0_9"/>
<dbReference type="RefSeq" id="WP_003456466.1">
    <property type="nucleotide sequence ID" value="NC_008261.1"/>
</dbReference>
<name>A0A0H2YUJ3_CLOP1</name>
<proteinExistence type="predicted"/>
<dbReference type="KEGG" id="cpf:CPF_1488"/>
<organism evidence="2 3">
    <name type="scientific">Clostridium perfringens (strain ATCC 13124 / DSM 756 / JCM 1290 / NCIMB 6125 / NCTC 8237 / Type A)</name>
    <dbReference type="NCBI Taxonomy" id="195103"/>
    <lineage>
        <taxon>Bacteria</taxon>
        <taxon>Bacillati</taxon>
        <taxon>Bacillota</taxon>
        <taxon>Clostridia</taxon>
        <taxon>Eubacteriales</taxon>
        <taxon>Clostridiaceae</taxon>
        <taxon>Clostridium</taxon>
    </lineage>
</organism>
<evidence type="ECO:0000256" key="1">
    <source>
        <dbReference type="SAM" id="MobiDB-lite"/>
    </source>
</evidence>
<gene>
    <name evidence="2" type="ordered locus">CPF_1488</name>
</gene>
<dbReference type="STRING" id="195103.CPF_1488"/>